<feature type="domain" description="Reverse transcriptase zinc-binding" evidence="1">
    <location>
        <begin position="88"/>
        <end position="172"/>
    </location>
</feature>
<keyword evidence="3" id="KW-1185">Reference proteome</keyword>
<dbReference type="Pfam" id="PF13966">
    <property type="entry name" value="zf-RVT"/>
    <property type="match status" value="1"/>
</dbReference>
<accession>A0A7J7LEI5</accession>
<sequence length="334" mass="37984">MILLQGRVTLAKSVLNSVPIHNMTVYKWLCSVIKKGDNILRNYIWIGDPTKRKGVTRKWDKVFKQGTEEWEKFLKSKFSSKSDIQGVFSTKNTYETLRSKEDSAWWCKYILRQAIHPRLGGFAWPLLSHILPMDDAIMKKGISIVLECHQCHSASEMESYTLLQYPLAVSLWQKASACFSYTPITPSDNWRTILERGKTSSPYIANLWVAMVFPIYSNITRARNKCRFDGVQTLIQQTTLHIQTDIVDASLLSKSSMDDTIQDLRIIKELNVLYKPRVGNNIESCICGFPTQEKVKICCDGLALGNLDIAGIGIIYRNNKGEILSTYSKSIGKL</sequence>
<name>A0A7J7LEI5_9MAGN</name>
<dbReference type="InterPro" id="IPR026960">
    <property type="entry name" value="RVT-Znf"/>
</dbReference>
<protein>
    <recommendedName>
        <fullName evidence="1">Reverse transcriptase zinc-binding domain-containing protein</fullName>
    </recommendedName>
</protein>
<gene>
    <name evidence="2" type="ORF">GIB67_006488</name>
</gene>
<evidence type="ECO:0000259" key="1">
    <source>
        <dbReference type="Pfam" id="PF13966"/>
    </source>
</evidence>
<reference evidence="2 3" key="1">
    <citation type="journal article" date="2020" name="IScience">
        <title>Genome Sequencing of the Endangered Kingdonia uniflora (Circaeasteraceae, Ranunculales) Reveals Potential Mechanisms of Evolutionary Specialization.</title>
        <authorList>
            <person name="Sun Y."/>
            <person name="Deng T."/>
            <person name="Zhang A."/>
            <person name="Moore M.J."/>
            <person name="Landis J.B."/>
            <person name="Lin N."/>
            <person name="Zhang H."/>
            <person name="Zhang X."/>
            <person name="Huang J."/>
            <person name="Zhang X."/>
            <person name="Sun H."/>
            <person name="Wang H."/>
        </authorList>
    </citation>
    <scope>NUCLEOTIDE SEQUENCE [LARGE SCALE GENOMIC DNA]</scope>
    <source>
        <strain evidence="2">TB1705</strain>
        <tissue evidence="2">Leaf</tissue>
    </source>
</reference>
<dbReference type="EMBL" id="JACGCM010002332">
    <property type="protein sequence ID" value="KAF6141043.1"/>
    <property type="molecule type" value="Genomic_DNA"/>
</dbReference>
<organism evidence="2 3">
    <name type="scientific">Kingdonia uniflora</name>
    <dbReference type="NCBI Taxonomy" id="39325"/>
    <lineage>
        <taxon>Eukaryota</taxon>
        <taxon>Viridiplantae</taxon>
        <taxon>Streptophyta</taxon>
        <taxon>Embryophyta</taxon>
        <taxon>Tracheophyta</taxon>
        <taxon>Spermatophyta</taxon>
        <taxon>Magnoliopsida</taxon>
        <taxon>Ranunculales</taxon>
        <taxon>Circaeasteraceae</taxon>
        <taxon>Kingdonia</taxon>
    </lineage>
</organism>
<comment type="caution">
    <text evidence="2">The sequence shown here is derived from an EMBL/GenBank/DDBJ whole genome shotgun (WGS) entry which is preliminary data.</text>
</comment>
<dbReference type="Proteomes" id="UP000541444">
    <property type="component" value="Unassembled WGS sequence"/>
</dbReference>
<dbReference type="OrthoDB" id="1748554at2759"/>
<proteinExistence type="predicted"/>
<evidence type="ECO:0000313" key="3">
    <source>
        <dbReference type="Proteomes" id="UP000541444"/>
    </source>
</evidence>
<dbReference type="AlphaFoldDB" id="A0A7J7LEI5"/>
<evidence type="ECO:0000313" key="2">
    <source>
        <dbReference type="EMBL" id="KAF6141043.1"/>
    </source>
</evidence>